<reference evidence="1 2" key="1">
    <citation type="submission" date="2020-08" db="EMBL/GenBank/DDBJ databases">
        <title>Sequencing the genomes of 1000 actinobacteria strains.</title>
        <authorList>
            <person name="Klenk H.-P."/>
        </authorList>
    </citation>
    <scope>NUCLEOTIDE SEQUENCE [LARGE SCALE GENOMIC DNA]</scope>
    <source>
        <strain evidence="1 2">DSM 44230</strain>
    </source>
</reference>
<accession>A0A7W7FTM2</accession>
<comment type="caution">
    <text evidence="1">The sequence shown here is derived from an EMBL/GenBank/DDBJ whole genome shotgun (WGS) entry which is preliminary data.</text>
</comment>
<keyword evidence="2" id="KW-1185">Reference proteome</keyword>
<evidence type="ECO:0000313" key="1">
    <source>
        <dbReference type="EMBL" id="MBB4678321.1"/>
    </source>
</evidence>
<dbReference type="Gene3D" id="3.30.1460.10">
    <property type="match status" value="1"/>
</dbReference>
<gene>
    <name evidence="1" type="ORF">HNR67_004439</name>
</gene>
<sequence>MATWDELVSYVRSAYKVVDQQPDELRLLVRFEDDRSQTVLLGREVLDGKHEWVQIASPCGRVGQVDLRALLVEVGHNTVAGGVVIMGEHVVLRHTLPLENLDLNEFTEPLSLLAATADELEEQFSGEDDDY</sequence>
<dbReference type="SUPFAM" id="SSF69635">
    <property type="entry name" value="Type III secretory system chaperone-like"/>
    <property type="match status" value="1"/>
</dbReference>
<dbReference type="RefSeq" id="WP_185004168.1">
    <property type="nucleotide sequence ID" value="NZ_BAAAUI010000004.1"/>
</dbReference>
<protein>
    <recommendedName>
        <fullName evidence="3">YbjN domain-containing protein</fullName>
    </recommendedName>
</protein>
<evidence type="ECO:0000313" key="2">
    <source>
        <dbReference type="Proteomes" id="UP000533598"/>
    </source>
</evidence>
<dbReference type="EMBL" id="JACHMH010000001">
    <property type="protein sequence ID" value="MBB4678321.1"/>
    <property type="molecule type" value="Genomic_DNA"/>
</dbReference>
<proteinExistence type="predicted"/>
<name>A0A7W7FTM2_9PSEU</name>
<organism evidence="1 2">
    <name type="scientific">Crossiella cryophila</name>
    <dbReference type="NCBI Taxonomy" id="43355"/>
    <lineage>
        <taxon>Bacteria</taxon>
        <taxon>Bacillati</taxon>
        <taxon>Actinomycetota</taxon>
        <taxon>Actinomycetes</taxon>
        <taxon>Pseudonocardiales</taxon>
        <taxon>Pseudonocardiaceae</taxon>
        <taxon>Crossiella</taxon>
    </lineage>
</organism>
<dbReference type="AlphaFoldDB" id="A0A7W7FTM2"/>
<evidence type="ECO:0008006" key="3">
    <source>
        <dbReference type="Google" id="ProtNLM"/>
    </source>
</evidence>
<dbReference type="Proteomes" id="UP000533598">
    <property type="component" value="Unassembled WGS sequence"/>
</dbReference>